<comment type="caution">
    <text evidence="1">The sequence shown here is derived from an EMBL/GenBank/DDBJ whole genome shotgun (WGS) entry which is preliminary data.</text>
</comment>
<evidence type="ECO:0000313" key="1">
    <source>
        <dbReference type="EMBL" id="PJG54089.1"/>
    </source>
</evidence>
<dbReference type="SUPFAM" id="SSF51011">
    <property type="entry name" value="Glycosyl hydrolase domain"/>
    <property type="match status" value="1"/>
</dbReference>
<organism evidence="1 2">
    <name type="scientific">Bradyrhizobium forestalis</name>
    <dbReference type="NCBI Taxonomy" id="1419263"/>
    <lineage>
        <taxon>Bacteria</taxon>
        <taxon>Pseudomonadati</taxon>
        <taxon>Pseudomonadota</taxon>
        <taxon>Alphaproteobacteria</taxon>
        <taxon>Hyphomicrobiales</taxon>
        <taxon>Nitrobacteraceae</taxon>
        <taxon>Bradyrhizobium</taxon>
    </lineage>
</organism>
<sequence length="90" mass="10198">MALRRKHAGLRRSGYAPLRSQNDVLAYKRMDGRNEFLVALNIAAEPRTWHWQGRGRLLMSTQLDRPPGPLPDASVLLRGNEGVIIVLEPR</sequence>
<dbReference type="GO" id="GO:0016798">
    <property type="term" value="F:hydrolase activity, acting on glycosyl bonds"/>
    <property type="evidence" value="ECO:0007669"/>
    <property type="project" value="UniProtKB-KW"/>
</dbReference>
<name>A0A2M8R8H9_9BRAD</name>
<proteinExistence type="predicted"/>
<dbReference type="OrthoDB" id="9805159at2"/>
<keyword evidence="2" id="KW-1185">Reference proteome</keyword>
<gene>
    <name evidence="1" type="ORF">CVM73_16875</name>
</gene>
<dbReference type="Gene3D" id="2.60.40.1180">
    <property type="entry name" value="Golgi alpha-mannosidase II"/>
    <property type="match status" value="1"/>
</dbReference>
<reference evidence="1 2" key="1">
    <citation type="submission" date="2017-11" db="EMBL/GenBank/DDBJ databases">
        <title>Bradyrhizobium forestalis sp. nov., an efficient nitrogen-fixing bacterium isolated from nodules of forest legume species in the Amazon.</title>
        <authorList>
            <person name="Costa E.M."/>
            <person name="Guimaraes A."/>
            <person name="Carvalho T.S."/>
            <person name="Rodrigues T.L."/>
            <person name="Ribeiro P.R.A."/>
            <person name="Lebbe L."/>
            <person name="Willems A."/>
            <person name="Moreira F.M.S."/>
        </authorList>
    </citation>
    <scope>NUCLEOTIDE SEQUENCE [LARGE SCALE GENOMIC DNA]</scope>
    <source>
        <strain evidence="1 2">INPA54B</strain>
    </source>
</reference>
<dbReference type="InterPro" id="IPR013780">
    <property type="entry name" value="Glyco_hydro_b"/>
</dbReference>
<accession>A0A2M8R8H9</accession>
<dbReference type="AlphaFoldDB" id="A0A2M8R8H9"/>
<dbReference type="EMBL" id="PGVG01000012">
    <property type="protein sequence ID" value="PJG54089.1"/>
    <property type="molecule type" value="Genomic_DNA"/>
</dbReference>
<protein>
    <submittedName>
        <fullName evidence="1">Uncharacterized protein</fullName>
    </submittedName>
</protein>
<evidence type="ECO:0000313" key="2">
    <source>
        <dbReference type="Proteomes" id="UP000231194"/>
    </source>
</evidence>
<dbReference type="Proteomes" id="UP000231194">
    <property type="component" value="Unassembled WGS sequence"/>
</dbReference>